<accession>A0A0B6YIB5</accession>
<gene>
    <name evidence="1" type="primary">ORF25471</name>
</gene>
<dbReference type="EMBL" id="HACG01008681">
    <property type="protein sequence ID" value="CEK55546.1"/>
    <property type="molecule type" value="Transcribed_RNA"/>
</dbReference>
<protein>
    <submittedName>
        <fullName evidence="1">Uncharacterized protein</fullName>
    </submittedName>
</protein>
<feature type="non-terminal residue" evidence="1">
    <location>
        <position position="1"/>
    </location>
</feature>
<sequence>TMLEKDSGTHNASTALKERQEMLSNENIVRYSRDITAYTPESTLTAEMSAYQISHSLTQERCKKRVYEKSCGLNSEPKRSKLATSNILLLDCASTDDELSDISETDNMIWMPKLEPADNTQIALSDISETDDDVICI</sequence>
<evidence type="ECO:0000313" key="1">
    <source>
        <dbReference type="EMBL" id="CEK55546.1"/>
    </source>
</evidence>
<name>A0A0B6YIB5_9EUPU</name>
<proteinExistence type="predicted"/>
<dbReference type="AlphaFoldDB" id="A0A0B6YIB5"/>
<reference evidence="1" key="1">
    <citation type="submission" date="2014-12" db="EMBL/GenBank/DDBJ databases">
        <title>Insight into the proteome of Arion vulgaris.</title>
        <authorList>
            <person name="Aradska J."/>
            <person name="Bulat T."/>
            <person name="Smidak R."/>
            <person name="Sarate P."/>
            <person name="Gangsoo J."/>
            <person name="Sialana F."/>
            <person name="Bilban M."/>
            <person name="Lubec G."/>
        </authorList>
    </citation>
    <scope>NUCLEOTIDE SEQUENCE</scope>
    <source>
        <tissue evidence="1">Skin</tissue>
    </source>
</reference>
<organism evidence="1">
    <name type="scientific">Arion vulgaris</name>
    <dbReference type="NCBI Taxonomy" id="1028688"/>
    <lineage>
        <taxon>Eukaryota</taxon>
        <taxon>Metazoa</taxon>
        <taxon>Spiralia</taxon>
        <taxon>Lophotrochozoa</taxon>
        <taxon>Mollusca</taxon>
        <taxon>Gastropoda</taxon>
        <taxon>Heterobranchia</taxon>
        <taxon>Euthyneura</taxon>
        <taxon>Panpulmonata</taxon>
        <taxon>Eupulmonata</taxon>
        <taxon>Stylommatophora</taxon>
        <taxon>Helicina</taxon>
        <taxon>Arionoidea</taxon>
        <taxon>Arionidae</taxon>
        <taxon>Arion</taxon>
    </lineage>
</organism>